<dbReference type="RefSeq" id="WP_004895564.1">
    <property type="nucleotide sequence ID" value="NZ_AZCY01000002.1"/>
</dbReference>
<dbReference type="HOGENOM" id="CLU_2523350_0_0_9"/>
<accession>C2E7R0</accession>
<dbReference type="Proteomes" id="UP000003491">
    <property type="component" value="Unassembled WGS sequence"/>
</dbReference>
<name>C2E7R0_LACJH</name>
<reference evidence="1 2" key="1">
    <citation type="submission" date="2009-01" db="EMBL/GenBank/DDBJ databases">
        <authorList>
            <person name="Qin X."/>
            <person name="Bachman B."/>
            <person name="Battles P."/>
            <person name="Bell A."/>
            <person name="Bess C."/>
            <person name="Bickham C."/>
            <person name="Chaboub L."/>
            <person name="Chen D."/>
            <person name="Coyle M."/>
            <person name="Deiros D.R."/>
            <person name="Dinh H."/>
            <person name="Forbes L."/>
            <person name="Fowler G."/>
            <person name="Francisco L."/>
            <person name="Fu Q."/>
            <person name="Gubbala S."/>
            <person name="Hale W."/>
            <person name="Han Y."/>
            <person name="Hemphill L."/>
            <person name="Highlander S.K."/>
            <person name="Hirani K."/>
            <person name="Hogues M."/>
            <person name="Jackson L."/>
            <person name="Jakkamsetti A."/>
            <person name="Javaid M."/>
            <person name="Jiang H."/>
            <person name="Korchina V."/>
            <person name="Kovar C."/>
            <person name="Lara F."/>
            <person name="Lee S."/>
            <person name="Mata R."/>
            <person name="Mathew T."/>
            <person name="Moen C."/>
            <person name="Morales K."/>
            <person name="Munidasa M."/>
            <person name="Nazareth L."/>
            <person name="Ngo R."/>
            <person name="Nguyen L."/>
            <person name="Okwuonu G."/>
            <person name="Ongeri F."/>
            <person name="Patil S."/>
            <person name="Petrosino J."/>
            <person name="Pham C."/>
            <person name="Pham P."/>
            <person name="Pu L.-L."/>
            <person name="Puazo M."/>
            <person name="Raj R."/>
            <person name="Reid J."/>
            <person name="Rouhana J."/>
            <person name="Saada N."/>
            <person name="Shang Y."/>
            <person name="Simmons D."/>
            <person name="Thornton R."/>
            <person name="Warren J."/>
            <person name="Weissenberger G."/>
            <person name="Zhang J."/>
            <person name="Zhang L."/>
            <person name="Zhou C."/>
            <person name="Zhu D."/>
            <person name="Muzny D."/>
            <person name="Worley K."/>
            <person name="Gibbs R."/>
        </authorList>
    </citation>
    <scope>NUCLEOTIDE SEQUENCE [LARGE SCALE GENOMIC DNA]</scope>
    <source>
        <strain evidence="1 2">ATCC 33200</strain>
    </source>
</reference>
<protein>
    <submittedName>
        <fullName evidence="1">Uncharacterized protein</fullName>
    </submittedName>
</protein>
<evidence type="ECO:0000313" key="2">
    <source>
        <dbReference type="Proteomes" id="UP000003491"/>
    </source>
</evidence>
<gene>
    <name evidence="1" type="ORF">HMPREF0528_1784</name>
</gene>
<comment type="caution">
    <text evidence="1">The sequence shown here is derived from an EMBL/GenBank/DDBJ whole genome shotgun (WGS) entry which is preliminary data.</text>
</comment>
<sequence length="84" mass="9635">MKIDYPQSELKSAIKKQELVGIDNYAFDNTNIGVVTATFEDYFLLQNLNDYSLSDSIQKIHFDDLIAVKLTSNTQVLLTNYLNR</sequence>
<evidence type="ECO:0000313" key="1">
    <source>
        <dbReference type="EMBL" id="EEJ59102.1"/>
    </source>
</evidence>
<organism evidence="1 2">
    <name type="scientific">Lactobacillus johnsonii ATCC 33200</name>
    <dbReference type="NCBI Taxonomy" id="525330"/>
    <lineage>
        <taxon>Bacteria</taxon>
        <taxon>Bacillati</taxon>
        <taxon>Bacillota</taxon>
        <taxon>Bacilli</taxon>
        <taxon>Lactobacillales</taxon>
        <taxon>Lactobacillaceae</taxon>
        <taxon>Lactobacillus</taxon>
    </lineage>
</organism>
<proteinExistence type="predicted"/>
<dbReference type="AlphaFoldDB" id="C2E7R0"/>
<dbReference type="EMBL" id="ACGR01000044">
    <property type="protein sequence ID" value="EEJ59102.1"/>
    <property type="molecule type" value="Genomic_DNA"/>
</dbReference>